<evidence type="ECO:0000313" key="3">
    <source>
        <dbReference type="Proteomes" id="UP000323129"/>
    </source>
</evidence>
<dbReference type="Gene3D" id="2.40.50.290">
    <property type="match status" value="1"/>
</dbReference>
<proteinExistence type="predicted"/>
<dbReference type="RefSeq" id="WP_187394282.1">
    <property type="nucleotide sequence ID" value="NZ_NQMC01000132.1"/>
</dbReference>
<feature type="domain" description="Cadherin-like" evidence="1">
    <location>
        <begin position="104"/>
        <end position="152"/>
    </location>
</feature>
<gene>
    <name evidence="2" type="ORF">CJF24_21655</name>
</gene>
<comment type="caution">
    <text evidence="2">The sequence shown here is derived from an EMBL/GenBank/DDBJ whole genome shotgun (WGS) entry which is preliminary data.</text>
</comment>
<name>A0ABY3MFM6_AERVE</name>
<dbReference type="InterPro" id="IPR041690">
    <property type="entry name" value="Cadherin_5"/>
</dbReference>
<evidence type="ECO:0000313" key="2">
    <source>
        <dbReference type="EMBL" id="TYD39952.1"/>
    </source>
</evidence>
<dbReference type="Gene3D" id="2.60.40.1200">
    <property type="match status" value="1"/>
</dbReference>
<dbReference type="Pfam" id="PF17892">
    <property type="entry name" value="Cadherin_5"/>
    <property type="match status" value="2"/>
</dbReference>
<feature type="domain" description="Cadherin-like" evidence="1">
    <location>
        <begin position="6"/>
        <end position="45"/>
    </location>
</feature>
<feature type="non-terminal residue" evidence="2">
    <location>
        <position position="215"/>
    </location>
</feature>
<dbReference type="Proteomes" id="UP000323129">
    <property type="component" value="Unassembled WGS sequence"/>
</dbReference>
<dbReference type="EMBL" id="NQMC01000132">
    <property type="protein sequence ID" value="TYD39952.1"/>
    <property type="molecule type" value="Genomic_DNA"/>
</dbReference>
<organism evidence="2 3">
    <name type="scientific">Aeromonas veronii</name>
    <dbReference type="NCBI Taxonomy" id="654"/>
    <lineage>
        <taxon>Bacteria</taxon>
        <taxon>Pseudomonadati</taxon>
        <taxon>Pseudomonadota</taxon>
        <taxon>Gammaproteobacteria</taxon>
        <taxon>Aeromonadales</taxon>
        <taxon>Aeromonadaceae</taxon>
        <taxon>Aeromonas</taxon>
    </lineage>
</organism>
<protein>
    <recommendedName>
        <fullName evidence="1">Cadherin-like domain-containing protein</fullName>
    </recommendedName>
</protein>
<sequence length="215" mass="21841">SFSLAANGAYSFTPAANYNGAVPVVTYVLTDGSSTNESTLSISVTPVNDDFTDNDEQVTISEDSGEKTGNVIDGVSVDGPVTVQSFSIAGQTGPFVLGQVYPIAGVGSFSLAANGAYSFTPAANYNGTVPVVTYVLTDGSSTNESTLSISVTPVNDDFTDNDEQVTISEDSGEKTGNVIDGVSVDGPVTVQSFSIAGQTGPFVLGQVYTIAGVGS</sequence>
<feature type="non-terminal residue" evidence="2">
    <location>
        <position position="1"/>
    </location>
</feature>
<reference evidence="2 3" key="1">
    <citation type="submission" date="2017-08" db="EMBL/GenBank/DDBJ databases">
        <title>Aeromonas veronii bv sobria strain NS22 whole genome sequencing.</title>
        <authorList>
            <person name="Katharios P."/>
            <person name="Ha V.Q."/>
            <person name="Smyrli M."/>
        </authorList>
    </citation>
    <scope>NUCLEOTIDE SEQUENCE [LARGE SCALE GENOMIC DNA]</scope>
    <source>
        <strain evidence="2 3">NS22</strain>
    </source>
</reference>
<keyword evidence="3" id="KW-1185">Reference proteome</keyword>
<evidence type="ECO:0000259" key="1">
    <source>
        <dbReference type="Pfam" id="PF17892"/>
    </source>
</evidence>
<accession>A0ABY3MFM6</accession>